<evidence type="ECO:0000313" key="6">
    <source>
        <dbReference type="EMBL" id="MBC8177624.1"/>
    </source>
</evidence>
<keyword evidence="3" id="KW-0408">Iron</keyword>
<protein>
    <submittedName>
        <fullName evidence="6">Hydrogenase iron-sulfur subunit</fullName>
    </submittedName>
</protein>
<evidence type="ECO:0000313" key="7">
    <source>
        <dbReference type="Proteomes" id="UP000650524"/>
    </source>
</evidence>
<evidence type="ECO:0000256" key="1">
    <source>
        <dbReference type="ARBA" id="ARBA00022723"/>
    </source>
</evidence>
<dbReference type="GO" id="GO:0046872">
    <property type="term" value="F:metal ion binding"/>
    <property type="evidence" value="ECO:0007669"/>
    <property type="project" value="UniProtKB-KW"/>
</dbReference>
<accession>A0A8J6T7T6</accession>
<dbReference type="Proteomes" id="UP000650524">
    <property type="component" value="Unassembled WGS sequence"/>
</dbReference>
<dbReference type="AlphaFoldDB" id="A0A8J6T7T6"/>
<evidence type="ECO:0000259" key="5">
    <source>
        <dbReference type="Pfam" id="PF02662"/>
    </source>
</evidence>
<name>A0A8J6T7T6_9DELT</name>
<dbReference type="InterPro" id="IPR003813">
    <property type="entry name" value="MvhD/FlpD"/>
</dbReference>
<evidence type="ECO:0000256" key="3">
    <source>
        <dbReference type="ARBA" id="ARBA00023004"/>
    </source>
</evidence>
<organism evidence="6 7">
    <name type="scientific">Candidatus Desulfacyla euxinica</name>
    <dbReference type="NCBI Taxonomy" id="2841693"/>
    <lineage>
        <taxon>Bacteria</taxon>
        <taxon>Deltaproteobacteria</taxon>
        <taxon>Candidatus Desulfacyla</taxon>
    </lineage>
</organism>
<comment type="caution">
    <text evidence="6">The sequence shown here is derived from an EMBL/GenBank/DDBJ whole genome shotgun (WGS) entry which is preliminary data.</text>
</comment>
<evidence type="ECO:0000256" key="4">
    <source>
        <dbReference type="ARBA" id="ARBA00023014"/>
    </source>
</evidence>
<dbReference type="Pfam" id="PF02662">
    <property type="entry name" value="FlpD"/>
    <property type="match status" value="1"/>
</dbReference>
<feature type="domain" description="F420-non-reducing hydrogenase iron-sulfur subunit D" evidence="5">
    <location>
        <begin position="8"/>
        <end position="130"/>
    </location>
</feature>
<dbReference type="GO" id="GO:0051536">
    <property type="term" value="F:iron-sulfur cluster binding"/>
    <property type="evidence" value="ECO:0007669"/>
    <property type="project" value="UniProtKB-KW"/>
</dbReference>
<keyword evidence="2" id="KW-0560">Oxidoreductase</keyword>
<gene>
    <name evidence="6" type="ORF">H8E19_09485</name>
</gene>
<dbReference type="EMBL" id="JACNJD010000221">
    <property type="protein sequence ID" value="MBC8177624.1"/>
    <property type="molecule type" value="Genomic_DNA"/>
</dbReference>
<keyword evidence="4" id="KW-0411">Iron-sulfur</keyword>
<reference evidence="6 7" key="1">
    <citation type="submission" date="2020-08" db="EMBL/GenBank/DDBJ databases">
        <title>Bridging the membrane lipid divide: bacteria of the FCB group superphylum have the potential to synthesize archaeal ether lipids.</title>
        <authorList>
            <person name="Villanueva L."/>
            <person name="Von Meijenfeldt F.A.B."/>
            <person name="Westbye A.B."/>
            <person name="Yadav S."/>
            <person name="Hopmans E.C."/>
            <person name="Dutilh B.E."/>
            <person name="Sinninghe Damste J.S."/>
        </authorList>
    </citation>
    <scope>NUCLEOTIDE SEQUENCE [LARGE SCALE GENOMIC DNA]</scope>
    <source>
        <strain evidence="6">NIOZ-UU27</strain>
    </source>
</reference>
<keyword evidence="1" id="KW-0479">Metal-binding</keyword>
<dbReference type="GO" id="GO:0016491">
    <property type="term" value="F:oxidoreductase activity"/>
    <property type="evidence" value="ECO:0007669"/>
    <property type="project" value="UniProtKB-KW"/>
</dbReference>
<proteinExistence type="predicted"/>
<sequence>MSDFEPKIIAFLCTWCAYVAADTAGIARYKQKPNVRVIRVLCSGMVDPNYVLKAFASGADAVLVGGCHPGDCHYISGNIKAMRRAPLLRKLLEEMGVENGRFRLEWIAASDAPQYAEIINQMSEEVRSLGPFSPSTIK</sequence>
<evidence type="ECO:0000256" key="2">
    <source>
        <dbReference type="ARBA" id="ARBA00023002"/>
    </source>
</evidence>